<dbReference type="PANTHER" id="PTHR10366:SF562">
    <property type="entry name" value="ALDEHYDE REDUCTASE II (AFU_ORTHOLOGUE AFUA_1G11360)"/>
    <property type="match status" value="1"/>
</dbReference>
<protein>
    <submittedName>
        <fullName evidence="4">NAD(P)-binding protein</fullName>
    </submittedName>
</protein>
<dbReference type="PANTHER" id="PTHR10366">
    <property type="entry name" value="NAD DEPENDENT EPIMERASE/DEHYDRATASE"/>
    <property type="match status" value="1"/>
</dbReference>
<dbReference type="InterPro" id="IPR001509">
    <property type="entry name" value="Epimerase_deHydtase"/>
</dbReference>
<dbReference type="SUPFAM" id="SSF51735">
    <property type="entry name" value="NAD(P)-binding Rossmann-fold domains"/>
    <property type="match status" value="1"/>
</dbReference>
<dbReference type="GO" id="GO:0016616">
    <property type="term" value="F:oxidoreductase activity, acting on the CH-OH group of donors, NAD or NADP as acceptor"/>
    <property type="evidence" value="ECO:0007669"/>
    <property type="project" value="TreeGrafter"/>
</dbReference>
<comment type="similarity">
    <text evidence="2">Belongs to the NAD(P)-dependent epimerase/dehydratase family. Dihydroflavonol-4-reductase subfamily.</text>
</comment>
<dbReference type="EMBL" id="MU155218">
    <property type="protein sequence ID" value="KAF9479207.1"/>
    <property type="molecule type" value="Genomic_DNA"/>
</dbReference>
<keyword evidence="1" id="KW-0560">Oxidoreductase</keyword>
<sequence length="346" mass="37861">MAGELILVTGVAGFIASNVAEQLLERGYRVRGYVLHSSTARGPKYQLLTKTVNKPGLEFVQIDDIATGDFTAALEGVDAVIHLAAALPGKRSIEETHASAIEGTLNVVRQAQKAGVKKFVVTGSFGSLLSPTHMPAFAGLTFTEADWGTTSDEEFEQQRDNKFYVYFAAKLKAELALWEFAEQHPDLQVATVLPGYVIGPYTETFPLPTNVESMGTNDYIHGLLNGGEVPFAPNWIVDVRDVARGHVRAFEELPNASGRKDGRFIVSYATYTWGKAAAYLKETRPDVKDRIVPLDTINPLPGVLSNLDNSRTNKVLGMGEYYTVEQSLDAAVDAVLKLEKHWKSVN</sequence>
<comment type="caution">
    <text evidence="4">The sequence shown here is derived from an EMBL/GenBank/DDBJ whole genome shotgun (WGS) entry which is preliminary data.</text>
</comment>
<evidence type="ECO:0000259" key="3">
    <source>
        <dbReference type="Pfam" id="PF01370"/>
    </source>
</evidence>
<dbReference type="Proteomes" id="UP000807469">
    <property type="component" value="Unassembled WGS sequence"/>
</dbReference>
<name>A0A9P5Z0Z6_9AGAR</name>
<proteinExistence type="inferred from homology"/>
<evidence type="ECO:0000256" key="1">
    <source>
        <dbReference type="ARBA" id="ARBA00023002"/>
    </source>
</evidence>
<evidence type="ECO:0000256" key="2">
    <source>
        <dbReference type="ARBA" id="ARBA00023445"/>
    </source>
</evidence>
<dbReference type="InterPro" id="IPR050425">
    <property type="entry name" value="NAD(P)_dehydrat-like"/>
</dbReference>
<feature type="domain" description="NAD-dependent epimerase/dehydratase" evidence="3">
    <location>
        <begin position="6"/>
        <end position="252"/>
    </location>
</feature>
<evidence type="ECO:0000313" key="5">
    <source>
        <dbReference type="Proteomes" id="UP000807469"/>
    </source>
</evidence>
<dbReference type="OrthoDB" id="2735536at2759"/>
<dbReference type="Pfam" id="PF01370">
    <property type="entry name" value="Epimerase"/>
    <property type="match status" value="1"/>
</dbReference>
<evidence type="ECO:0000313" key="4">
    <source>
        <dbReference type="EMBL" id="KAF9479207.1"/>
    </source>
</evidence>
<keyword evidence="5" id="KW-1185">Reference proteome</keyword>
<gene>
    <name evidence="4" type="ORF">BDN70DRAFT_834796</name>
</gene>
<dbReference type="InterPro" id="IPR036291">
    <property type="entry name" value="NAD(P)-bd_dom_sf"/>
</dbReference>
<organism evidence="4 5">
    <name type="scientific">Pholiota conissans</name>
    <dbReference type="NCBI Taxonomy" id="109636"/>
    <lineage>
        <taxon>Eukaryota</taxon>
        <taxon>Fungi</taxon>
        <taxon>Dikarya</taxon>
        <taxon>Basidiomycota</taxon>
        <taxon>Agaricomycotina</taxon>
        <taxon>Agaricomycetes</taxon>
        <taxon>Agaricomycetidae</taxon>
        <taxon>Agaricales</taxon>
        <taxon>Agaricineae</taxon>
        <taxon>Strophariaceae</taxon>
        <taxon>Pholiota</taxon>
    </lineage>
</organism>
<dbReference type="Gene3D" id="3.40.50.720">
    <property type="entry name" value="NAD(P)-binding Rossmann-like Domain"/>
    <property type="match status" value="1"/>
</dbReference>
<dbReference type="AlphaFoldDB" id="A0A9P5Z0Z6"/>
<reference evidence="4" key="1">
    <citation type="submission" date="2020-11" db="EMBL/GenBank/DDBJ databases">
        <authorList>
            <consortium name="DOE Joint Genome Institute"/>
            <person name="Ahrendt S."/>
            <person name="Riley R."/>
            <person name="Andreopoulos W."/>
            <person name="Labutti K."/>
            <person name="Pangilinan J."/>
            <person name="Ruiz-Duenas F.J."/>
            <person name="Barrasa J.M."/>
            <person name="Sanchez-Garcia M."/>
            <person name="Camarero S."/>
            <person name="Miyauchi S."/>
            <person name="Serrano A."/>
            <person name="Linde D."/>
            <person name="Babiker R."/>
            <person name="Drula E."/>
            <person name="Ayuso-Fernandez I."/>
            <person name="Pacheco R."/>
            <person name="Padilla G."/>
            <person name="Ferreira P."/>
            <person name="Barriuso J."/>
            <person name="Kellner H."/>
            <person name="Castanera R."/>
            <person name="Alfaro M."/>
            <person name="Ramirez L."/>
            <person name="Pisabarro A.G."/>
            <person name="Kuo A."/>
            <person name="Tritt A."/>
            <person name="Lipzen A."/>
            <person name="He G."/>
            <person name="Yan M."/>
            <person name="Ng V."/>
            <person name="Cullen D."/>
            <person name="Martin F."/>
            <person name="Rosso M.-N."/>
            <person name="Henrissat B."/>
            <person name="Hibbett D."/>
            <person name="Martinez A.T."/>
            <person name="Grigoriev I.V."/>
        </authorList>
    </citation>
    <scope>NUCLEOTIDE SEQUENCE</scope>
    <source>
        <strain evidence="4">CIRM-BRFM 674</strain>
    </source>
</reference>
<accession>A0A9P5Z0Z6</accession>